<dbReference type="Proteomes" id="UP001162972">
    <property type="component" value="Chromosome 7"/>
</dbReference>
<gene>
    <name evidence="1" type="ORF">OIU84_029876</name>
</gene>
<comment type="caution">
    <text evidence="1">The sequence shown here is derived from an EMBL/GenBank/DDBJ whole genome shotgun (WGS) entry which is preliminary data.</text>
</comment>
<sequence length="37" mass="3922">MENFDHEPALSSCPACTICFLIDTTQSKSGDLVSSSS</sequence>
<protein>
    <submittedName>
        <fullName evidence="1">Uncharacterized protein</fullName>
    </submittedName>
</protein>
<proteinExistence type="predicted"/>
<keyword evidence="2" id="KW-1185">Reference proteome</keyword>
<evidence type="ECO:0000313" key="2">
    <source>
        <dbReference type="Proteomes" id="UP001162972"/>
    </source>
</evidence>
<reference evidence="1 2" key="1">
    <citation type="journal article" date="2023" name="Int. J. Mol. Sci.">
        <title>De Novo Assembly and Annotation of 11 Diverse Shrub Willow (Salix) Genomes Reveals Novel Gene Organization in Sex-Linked Regions.</title>
        <authorList>
            <person name="Hyden B."/>
            <person name="Feng K."/>
            <person name="Yates T.B."/>
            <person name="Jawdy S."/>
            <person name="Cereghino C."/>
            <person name="Smart L.B."/>
            <person name="Muchero W."/>
        </authorList>
    </citation>
    <scope>NUCLEOTIDE SEQUENCE [LARGE SCALE GENOMIC DNA]</scope>
    <source>
        <tissue evidence="1">Shoot tip</tissue>
    </source>
</reference>
<dbReference type="AlphaFoldDB" id="A0AAD6KAT9"/>
<dbReference type="EMBL" id="JAPFFJ010000009">
    <property type="protein sequence ID" value="KAJ6419838.1"/>
    <property type="molecule type" value="Genomic_DNA"/>
</dbReference>
<name>A0AAD6KAT9_9ROSI</name>
<accession>A0AAD6KAT9</accession>
<evidence type="ECO:0000313" key="1">
    <source>
        <dbReference type="EMBL" id="KAJ6419838.1"/>
    </source>
</evidence>
<organism evidence="1 2">
    <name type="scientific">Salix udensis</name>
    <dbReference type="NCBI Taxonomy" id="889485"/>
    <lineage>
        <taxon>Eukaryota</taxon>
        <taxon>Viridiplantae</taxon>
        <taxon>Streptophyta</taxon>
        <taxon>Embryophyta</taxon>
        <taxon>Tracheophyta</taxon>
        <taxon>Spermatophyta</taxon>
        <taxon>Magnoliopsida</taxon>
        <taxon>eudicotyledons</taxon>
        <taxon>Gunneridae</taxon>
        <taxon>Pentapetalae</taxon>
        <taxon>rosids</taxon>
        <taxon>fabids</taxon>
        <taxon>Malpighiales</taxon>
        <taxon>Salicaceae</taxon>
        <taxon>Saliceae</taxon>
        <taxon>Salix</taxon>
    </lineage>
</organism>